<gene>
    <name evidence="2" type="ORF">DPMN_173909</name>
</gene>
<keyword evidence="3" id="KW-1185">Reference proteome</keyword>
<evidence type="ECO:0000313" key="3">
    <source>
        <dbReference type="Proteomes" id="UP000828390"/>
    </source>
</evidence>
<name>A0A9D4E3R8_DREPO</name>
<dbReference type="Proteomes" id="UP000828390">
    <property type="component" value="Unassembled WGS sequence"/>
</dbReference>
<comment type="caution">
    <text evidence="2">The sequence shown here is derived from an EMBL/GenBank/DDBJ whole genome shotgun (WGS) entry which is preliminary data.</text>
</comment>
<accession>A0A9D4E3R8</accession>
<reference evidence="2" key="2">
    <citation type="submission" date="2020-11" db="EMBL/GenBank/DDBJ databases">
        <authorList>
            <person name="McCartney M.A."/>
            <person name="Auch B."/>
            <person name="Kono T."/>
            <person name="Mallez S."/>
            <person name="Becker A."/>
            <person name="Gohl D.M."/>
            <person name="Silverstein K.A.T."/>
            <person name="Koren S."/>
            <person name="Bechman K.B."/>
            <person name="Herman A."/>
            <person name="Abrahante J.E."/>
            <person name="Garbe J."/>
        </authorList>
    </citation>
    <scope>NUCLEOTIDE SEQUENCE</scope>
    <source>
        <strain evidence="2">Duluth1</strain>
        <tissue evidence="2">Whole animal</tissue>
    </source>
</reference>
<dbReference type="AlphaFoldDB" id="A0A9D4E3R8"/>
<evidence type="ECO:0000313" key="2">
    <source>
        <dbReference type="EMBL" id="KAH3772568.1"/>
    </source>
</evidence>
<sequence>MASTSAGVGSRSARYKCRYEMAVMDIGVHWFPANGPGNWYWVLVQINYSMSPRGRSGRGEQKEKREREKKGDRQ</sequence>
<protein>
    <submittedName>
        <fullName evidence="2">Uncharacterized protein</fullName>
    </submittedName>
</protein>
<organism evidence="2 3">
    <name type="scientific">Dreissena polymorpha</name>
    <name type="common">Zebra mussel</name>
    <name type="synonym">Mytilus polymorpha</name>
    <dbReference type="NCBI Taxonomy" id="45954"/>
    <lineage>
        <taxon>Eukaryota</taxon>
        <taxon>Metazoa</taxon>
        <taxon>Spiralia</taxon>
        <taxon>Lophotrochozoa</taxon>
        <taxon>Mollusca</taxon>
        <taxon>Bivalvia</taxon>
        <taxon>Autobranchia</taxon>
        <taxon>Heteroconchia</taxon>
        <taxon>Euheterodonta</taxon>
        <taxon>Imparidentia</taxon>
        <taxon>Neoheterodontei</taxon>
        <taxon>Myida</taxon>
        <taxon>Dreissenoidea</taxon>
        <taxon>Dreissenidae</taxon>
        <taxon>Dreissena</taxon>
    </lineage>
</organism>
<proteinExistence type="predicted"/>
<feature type="compositionally biased region" description="Basic and acidic residues" evidence="1">
    <location>
        <begin position="57"/>
        <end position="74"/>
    </location>
</feature>
<evidence type="ECO:0000256" key="1">
    <source>
        <dbReference type="SAM" id="MobiDB-lite"/>
    </source>
</evidence>
<dbReference type="EMBL" id="JAIWYP010000009">
    <property type="protein sequence ID" value="KAH3772568.1"/>
    <property type="molecule type" value="Genomic_DNA"/>
</dbReference>
<feature type="region of interest" description="Disordered" evidence="1">
    <location>
        <begin position="50"/>
        <end position="74"/>
    </location>
</feature>
<reference evidence="2" key="1">
    <citation type="journal article" date="2019" name="bioRxiv">
        <title>The Genome of the Zebra Mussel, Dreissena polymorpha: A Resource for Invasive Species Research.</title>
        <authorList>
            <person name="McCartney M.A."/>
            <person name="Auch B."/>
            <person name="Kono T."/>
            <person name="Mallez S."/>
            <person name="Zhang Y."/>
            <person name="Obille A."/>
            <person name="Becker A."/>
            <person name="Abrahante J.E."/>
            <person name="Garbe J."/>
            <person name="Badalamenti J.P."/>
            <person name="Herman A."/>
            <person name="Mangelson H."/>
            <person name="Liachko I."/>
            <person name="Sullivan S."/>
            <person name="Sone E.D."/>
            <person name="Koren S."/>
            <person name="Silverstein K.A.T."/>
            <person name="Beckman K.B."/>
            <person name="Gohl D.M."/>
        </authorList>
    </citation>
    <scope>NUCLEOTIDE SEQUENCE</scope>
    <source>
        <strain evidence="2">Duluth1</strain>
        <tissue evidence="2">Whole animal</tissue>
    </source>
</reference>